<keyword evidence="6" id="KW-1185">Reference proteome</keyword>
<evidence type="ECO:0000256" key="1">
    <source>
        <dbReference type="ARBA" id="ARBA00010790"/>
    </source>
</evidence>
<comment type="cofactor">
    <cofactor evidence="3">
        <name>FAD</name>
        <dbReference type="ChEBI" id="CHEBI:57692"/>
    </cofactor>
</comment>
<reference evidence="5 6" key="1">
    <citation type="submission" date="2015-01" db="EMBL/GenBank/DDBJ databases">
        <title>The Genome Sequence of Fonsecaea multimorphosa CBS 102226.</title>
        <authorList>
            <consortium name="The Broad Institute Genomics Platform"/>
            <person name="Cuomo C."/>
            <person name="de Hoog S."/>
            <person name="Gorbushina A."/>
            <person name="Stielow B."/>
            <person name="Teixiera M."/>
            <person name="Abouelleil A."/>
            <person name="Chapman S.B."/>
            <person name="Priest M."/>
            <person name="Young S.K."/>
            <person name="Wortman J."/>
            <person name="Nusbaum C."/>
            <person name="Birren B."/>
        </authorList>
    </citation>
    <scope>NUCLEOTIDE SEQUENCE [LARGE SCALE GENOMIC DNA]</scope>
    <source>
        <strain evidence="5 6">CBS 102226</strain>
    </source>
</reference>
<dbReference type="Pfam" id="PF05199">
    <property type="entry name" value="GMC_oxred_C"/>
    <property type="match status" value="1"/>
</dbReference>
<dbReference type="Pfam" id="PF00732">
    <property type="entry name" value="GMC_oxred_N"/>
    <property type="match status" value="1"/>
</dbReference>
<dbReference type="VEuPathDB" id="FungiDB:Z520_10246"/>
<dbReference type="PANTHER" id="PTHR11552:SF134">
    <property type="entry name" value="GLUCOSE-METHANOL-CHOLINE OXIDOREDUCTASE N-TERMINAL DOMAIN-CONTAINING PROTEIN"/>
    <property type="match status" value="1"/>
</dbReference>
<dbReference type="Gene3D" id="3.30.560.10">
    <property type="entry name" value="Glucose Oxidase, domain 3"/>
    <property type="match status" value="1"/>
</dbReference>
<accession>A0A0D2JTZ2</accession>
<name>A0A0D2JTZ2_9EURO</name>
<protein>
    <recommendedName>
        <fullName evidence="4">Glucose-methanol-choline oxidoreductase N-terminal domain-containing protein</fullName>
    </recommendedName>
</protein>
<dbReference type="Proteomes" id="UP000053411">
    <property type="component" value="Unassembled WGS sequence"/>
</dbReference>
<dbReference type="STRING" id="1442371.A0A0D2JTZ2"/>
<dbReference type="GeneID" id="27715992"/>
<dbReference type="InterPro" id="IPR012132">
    <property type="entry name" value="GMC_OxRdtase"/>
</dbReference>
<dbReference type="InterPro" id="IPR007867">
    <property type="entry name" value="GMC_OxRtase_C"/>
</dbReference>
<dbReference type="RefSeq" id="XP_016628032.1">
    <property type="nucleotide sequence ID" value="XM_016780739.1"/>
</dbReference>
<feature type="active site" description="Proton acceptor" evidence="2">
    <location>
        <position position="544"/>
    </location>
</feature>
<dbReference type="AlphaFoldDB" id="A0A0D2JTZ2"/>
<dbReference type="OrthoDB" id="269227at2759"/>
<sequence>MATNFEFIIVGGGAAGAVIASQLANTARAPSVLLVEAGSDPRASDPQLRAPADRTLWSLSNQKLLDHGHVSIPQKELLERRLPYRRGRALGGSTVTNYMAYLYGTMADYDAWAELVDDPVWRWEHVQEVFKSLETYLVELPAGMEAYVNPSRRDHGDSGPIKISFPRMWEKEGKKLLEAGTEIGVPICLDVNSGNPMGISLKVSTHDHAERTTSASAFLASPPANLHIWTDCPVSQLQLNGRRVVGVQCVDGRQATATKEVIICGGSIDSPKILLLSGIGPVGELSDLGIEVVQDLPGVGEGLQEHPGVPMMARMTGSFSDRWAFEKSPQKQREAAEQWTRDKTGPLSDGHSNMAFLFMKIPELQTTTEFQGLDDKTKQFLQQPCVPHYEMTAGGPNFFPDMDFGDDSYLAALAVGMNCQSRGKVSLASADPRDIPNLDFNFYDHPYDMRMMVEGMRKTLEFFNSKTLSPYLKGPVLMPESRSEEDIVDYIRKQTQAALHATGTVRMGPRSDKMSCVDSSFRVYGVEGLRVADMSVCPLLPNSHTQATAYLIGAVAAAKLVAEYRLQSNDKI</sequence>
<evidence type="ECO:0000313" key="6">
    <source>
        <dbReference type="Proteomes" id="UP000053411"/>
    </source>
</evidence>
<dbReference type="InterPro" id="IPR000172">
    <property type="entry name" value="GMC_OxRdtase_N"/>
</dbReference>
<dbReference type="GO" id="GO:0050660">
    <property type="term" value="F:flavin adenine dinucleotide binding"/>
    <property type="evidence" value="ECO:0007669"/>
    <property type="project" value="InterPro"/>
</dbReference>
<keyword evidence="3" id="KW-0285">Flavoprotein</keyword>
<feature type="binding site" evidence="3">
    <location>
        <position position="234"/>
    </location>
    <ligand>
        <name>FAD</name>
        <dbReference type="ChEBI" id="CHEBI:57692"/>
    </ligand>
</feature>
<dbReference type="SUPFAM" id="SSF51905">
    <property type="entry name" value="FAD/NAD(P)-binding domain"/>
    <property type="match status" value="1"/>
</dbReference>
<organism evidence="5 6">
    <name type="scientific">Fonsecaea multimorphosa CBS 102226</name>
    <dbReference type="NCBI Taxonomy" id="1442371"/>
    <lineage>
        <taxon>Eukaryota</taxon>
        <taxon>Fungi</taxon>
        <taxon>Dikarya</taxon>
        <taxon>Ascomycota</taxon>
        <taxon>Pezizomycotina</taxon>
        <taxon>Eurotiomycetes</taxon>
        <taxon>Chaetothyriomycetidae</taxon>
        <taxon>Chaetothyriales</taxon>
        <taxon>Herpotrichiellaceae</taxon>
        <taxon>Fonsecaea</taxon>
    </lineage>
</organism>
<dbReference type="EMBL" id="KN848090">
    <property type="protein sequence ID" value="KIX93909.1"/>
    <property type="molecule type" value="Genomic_DNA"/>
</dbReference>
<dbReference type="Gene3D" id="3.50.50.60">
    <property type="entry name" value="FAD/NAD(P)-binding domain"/>
    <property type="match status" value="1"/>
</dbReference>
<keyword evidence="3" id="KW-0274">FAD</keyword>
<dbReference type="PANTHER" id="PTHR11552">
    <property type="entry name" value="GLUCOSE-METHANOL-CHOLINE GMC OXIDOREDUCTASE"/>
    <property type="match status" value="1"/>
</dbReference>
<evidence type="ECO:0000259" key="4">
    <source>
        <dbReference type="PROSITE" id="PS00624"/>
    </source>
</evidence>
<evidence type="ECO:0000313" key="5">
    <source>
        <dbReference type="EMBL" id="KIX93909.1"/>
    </source>
</evidence>
<dbReference type="PIRSF" id="PIRSF000137">
    <property type="entry name" value="Alcohol_oxidase"/>
    <property type="match status" value="1"/>
</dbReference>
<feature type="domain" description="Glucose-methanol-choline oxidoreductase N-terminal" evidence="4">
    <location>
        <begin position="266"/>
        <end position="280"/>
    </location>
</feature>
<feature type="active site" description="Proton donor" evidence="2">
    <location>
        <position position="500"/>
    </location>
</feature>
<evidence type="ECO:0000256" key="3">
    <source>
        <dbReference type="PIRSR" id="PIRSR000137-2"/>
    </source>
</evidence>
<dbReference type="SUPFAM" id="SSF54373">
    <property type="entry name" value="FAD-linked reductases, C-terminal domain"/>
    <property type="match status" value="1"/>
</dbReference>
<dbReference type="InterPro" id="IPR036188">
    <property type="entry name" value="FAD/NAD-bd_sf"/>
</dbReference>
<gene>
    <name evidence="5" type="ORF">Z520_10246</name>
</gene>
<evidence type="ECO:0000256" key="2">
    <source>
        <dbReference type="PIRSR" id="PIRSR000137-1"/>
    </source>
</evidence>
<proteinExistence type="inferred from homology"/>
<dbReference type="GO" id="GO:0016614">
    <property type="term" value="F:oxidoreductase activity, acting on CH-OH group of donors"/>
    <property type="evidence" value="ECO:0007669"/>
    <property type="project" value="InterPro"/>
</dbReference>
<dbReference type="PROSITE" id="PS00624">
    <property type="entry name" value="GMC_OXRED_2"/>
    <property type="match status" value="1"/>
</dbReference>
<comment type="similarity">
    <text evidence="1">Belongs to the GMC oxidoreductase family.</text>
</comment>